<proteinExistence type="predicted"/>
<dbReference type="RefSeq" id="WP_422048124.1">
    <property type="nucleotide sequence ID" value="NZ_CACRUO010000013.1"/>
</dbReference>
<reference evidence="1" key="1">
    <citation type="submission" date="2019-11" db="EMBL/GenBank/DDBJ databases">
        <authorList>
            <person name="Feng L."/>
        </authorList>
    </citation>
    <scope>NUCLEOTIDE SEQUENCE</scope>
    <source>
        <strain evidence="1">SsimulansLFYP27</strain>
    </source>
</reference>
<gene>
    <name evidence="1" type="ORF">SSLFYP27_00475</name>
</gene>
<sequence length="113" mass="13463">MTDELITVSNWLTKLEEPYEAKIQYEFFLPISEEKNYVDTVNKANNKEEIWNIIRSQFIRLYISKIWGGNPENQVPIDNDNLNKFDFQFLDAIRDVERDMFSGRNTLLKSVRP</sequence>
<dbReference type="EMBL" id="CACRUO010000013">
    <property type="protein sequence ID" value="VYT72278.1"/>
    <property type="molecule type" value="Genomic_DNA"/>
</dbReference>
<accession>A0A6N2Z2G7</accession>
<evidence type="ECO:0000313" key="1">
    <source>
        <dbReference type="EMBL" id="VYT72278.1"/>
    </source>
</evidence>
<organism evidence="1">
    <name type="scientific">Staphylococcus simulans</name>
    <dbReference type="NCBI Taxonomy" id="1286"/>
    <lineage>
        <taxon>Bacteria</taxon>
        <taxon>Bacillati</taxon>
        <taxon>Bacillota</taxon>
        <taxon>Bacilli</taxon>
        <taxon>Bacillales</taxon>
        <taxon>Staphylococcaceae</taxon>
        <taxon>Staphylococcus</taxon>
    </lineage>
</organism>
<dbReference type="AlphaFoldDB" id="A0A6N2Z2G7"/>
<protein>
    <submittedName>
        <fullName evidence="1">Uncharacterized protein</fullName>
    </submittedName>
</protein>
<name>A0A6N2Z2G7_STASI</name>